<name>A0A4Z2I3R0_9TELE</name>
<feature type="region of interest" description="Disordered" evidence="1">
    <location>
        <begin position="1"/>
        <end position="30"/>
    </location>
</feature>
<dbReference type="Proteomes" id="UP000314294">
    <property type="component" value="Unassembled WGS sequence"/>
</dbReference>
<evidence type="ECO:0000256" key="1">
    <source>
        <dbReference type="SAM" id="MobiDB-lite"/>
    </source>
</evidence>
<feature type="compositionally biased region" description="Polar residues" evidence="1">
    <location>
        <begin position="1"/>
        <end position="13"/>
    </location>
</feature>
<evidence type="ECO:0000313" key="2">
    <source>
        <dbReference type="EMBL" id="TNN72105.1"/>
    </source>
</evidence>
<evidence type="ECO:0000313" key="3">
    <source>
        <dbReference type="Proteomes" id="UP000314294"/>
    </source>
</evidence>
<proteinExistence type="predicted"/>
<dbReference type="EMBL" id="SRLO01000142">
    <property type="protein sequence ID" value="TNN72105.1"/>
    <property type="molecule type" value="Genomic_DNA"/>
</dbReference>
<accession>A0A4Z2I3R0</accession>
<dbReference type="AlphaFoldDB" id="A0A4Z2I3R0"/>
<keyword evidence="3" id="KW-1185">Reference proteome</keyword>
<organism evidence="2 3">
    <name type="scientific">Liparis tanakae</name>
    <name type="common">Tanaka's snailfish</name>
    <dbReference type="NCBI Taxonomy" id="230148"/>
    <lineage>
        <taxon>Eukaryota</taxon>
        <taxon>Metazoa</taxon>
        <taxon>Chordata</taxon>
        <taxon>Craniata</taxon>
        <taxon>Vertebrata</taxon>
        <taxon>Euteleostomi</taxon>
        <taxon>Actinopterygii</taxon>
        <taxon>Neopterygii</taxon>
        <taxon>Teleostei</taxon>
        <taxon>Neoteleostei</taxon>
        <taxon>Acanthomorphata</taxon>
        <taxon>Eupercaria</taxon>
        <taxon>Perciformes</taxon>
        <taxon>Cottioidei</taxon>
        <taxon>Cottales</taxon>
        <taxon>Liparidae</taxon>
        <taxon>Liparis</taxon>
    </lineage>
</organism>
<comment type="caution">
    <text evidence="2">The sequence shown here is derived from an EMBL/GenBank/DDBJ whole genome shotgun (WGS) entry which is preliminary data.</text>
</comment>
<gene>
    <name evidence="2" type="ORF">EYF80_017682</name>
</gene>
<protein>
    <submittedName>
        <fullName evidence="2">Uncharacterized protein</fullName>
    </submittedName>
</protein>
<feature type="compositionally biased region" description="Basic and acidic residues" evidence="1">
    <location>
        <begin position="17"/>
        <end position="26"/>
    </location>
</feature>
<reference evidence="2 3" key="1">
    <citation type="submission" date="2019-03" db="EMBL/GenBank/DDBJ databases">
        <title>First draft genome of Liparis tanakae, snailfish: a comprehensive survey of snailfish specific genes.</title>
        <authorList>
            <person name="Kim W."/>
            <person name="Song I."/>
            <person name="Jeong J.-H."/>
            <person name="Kim D."/>
            <person name="Kim S."/>
            <person name="Ryu S."/>
            <person name="Song J.Y."/>
            <person name="Lee S.K."/>
        </authorList>
    </citation>
    <scope>NUCLEOTIDE SEQUENCE [LARGE SCALE GENOMIC DNA]</scope>
    <source>
        <tissue evidence="2">Muscle</tissue>
    </source>
</reference>
<sequence>MELENSHAQNNGLNMKMRSDDERLNGDSDAQSRIQHTLKVTEMTREHPTQPSATRLRRIGVFSESFLRVWSERHIGATTPSMTMCPLTRHPSPLH</sequence>